<reference evidence="1 2" key="2">
    <citation type="journal article" date="2018" name="New Phytol.">
        <title>High intraspecific genome diversity in the model arbuscular mycorrhizal symbiont Rhizophagus irregularis.</title>
        <authorList>
            <person name="Chen E.C.H."/>
            <person name="Morin E."/>
            <person name="Beaudet D."/>
            <person name="Noel J."/>
            <person name="Yildirir G."/>
            <person name="Ndikumana S."/>
            <person name="Charron P."/>
            <person name="St-Onge C."/>
            <person name="Giorgi J."/>
            <person name="Kruger M."/>
            <person name="Marton T."/>
            <person name="Ropars J."/>
            <person name="Grigoriev I.V."/>
            <person name="Hainaut M."/>
            <person name="Henrissat B."/>
            <person name="Roux C."/>
            <person name="Martin F."/>
            <person name="Corradi N."/>
        </authorList>
    </citation>
    <scope>NUCLEOTIDE SEQUENCE [LARGE SCALE GENOMIC DNA]</scope>
    <source>
        <strain evidence="1 2">DAOM 197198</strain>
    </source>
</reference>
<accession>A0A2P4Q4J2</accession>
<comment type="caution">
    <text evidence="1">The sequence shown here is derived from an EMBL/GenBank/DDBJ whole genome shotgun (WGS) entry which is preliminary data.</text>
</comment>
<evidence type="ECO:0000313" key="2">
    <source>
        <dbReference type="Proteomes" id="UP000018888"/>
    </source>
</evidence>
<dbReference type="VEuPathDB" id="FungiDB:RhiirFUN_025145"/>
<proteinExistence type="predicted"/>
<organism evidence="1 2">
    <name type="scientific">Rhizophagus irregularis (strain DAOM 181602 / DAOM 197198 / MUCL 43194)</name>
    <name type="common">Arbuscular mycorrhizal fungus</name>
    <name type="synonym">Glomus intraradices</name>
    <dbReference type="NCBI Taxonomy" id="747089"/>
    <lineage>
        <taxon>Eukaryota</taxon>
        <taxon>Fungi</taxon>
        <taxon>Fungi incertae sedis</taxon>
        <taxon>Mucoromycota</taxon>
        <taxon>Glomeromycotina</taxon>
        <taxon>Glomeromycetes</taxon>
        <taxon>Glomerales</taxon>
        <taxon>Glomeraceae</taxon>
        <taxon>Rhizophagus</taxon>
    </lineage>
</organism>
<name>A0A2P4Q4J2_RHIID</name>
<dbReference type="Proteomes" id="UP000018888">
    <property type="component" value="Unassembled WGS sequence"/>
</dbReference>
<gene>
    <name evidence="1" type="ORF">GLOIN_2v1477596</name>
</gene>
<dbReference type="AlphaFoldDB" id="A0A2P4Q4J2"/>
<sequence>MCLTQQSERTYKRRDCKNGHKFGTSYLILGNQKSYGRQDYASGSPTRHFVPHLAIKKIIKRGIAHLGHQLSTSCLILGNQKGHERWDCASGLPIQHFMPQPGNQKVSEWIAKHLRQINGLQIQHFVCASSDNQEMAKQLCEGVPAPEQYHVTMAQ</sequence>
<dbReference type="EMBL" id="AUPC02000094">
    <property type="protein sequence ID" value="POG72524.1"/>
    <property type="molecule type" value="Genomic_DNA"/>
</dbReference>
<keyword evidence="2" id="KW-1185">Reference proteome</keyword>
<protein>
    <submittedName>
        <fullName evidence="1">Uncharacterized protein</fullName>
    </submittedName>
</protein>
<evidence type="ECO:0000313" key="1">
    <source>
        <dbReference type="EMBL" id="POG72524.1"/>
    </source>
</evidence>
<reference evidence="1 2" key="1">
    <citation type="journal article" date="2013" name="Proc. Natl. Acad. Sci. U.S.A.">
        <title>Genome of an arbuscular mycorrhizal fungus provides insight into the oldest plant symbiosis.</title>
        <authorList>
            <person name="Tisserant E."/>
            <person name="Malbreil M."/>
            <person name="Kuo A."/>
            <person name="Kohler A."/>
            <person name="Symeonidi A."/>
            <person name="Balestrini R."/>
            <person name="Charron P."/>
            <person name="Duensing N."/>
            <person name="Frei Dit Frey N."/>
            <person name="Gianinazzi-Pearson V."/>
            <person name="Gilbert L.B."/>
            <person name="Handa Y."/>
            <person name="Herr J.R."/>
            <person name="Hijri M."/>
            <person name="Koul R."/>
            <person name="Kawaguchi M."/>
            <person name="Krajinski F."/>
            <person name="Lammers P.J."/>
            <person name="Masclaux F.G."/>
            <person name="Murat C."/>
            <person name="Morin E."/>
            <person name="Ndikumana S."/>
            <person name="Pagni M."/>
            <person name="Petitpierre D."/>
            <person name="Requena N."/>
            <person name="Rosikiewicz P."/>
            <person name="Riley R."/>
            <person name="Saito K."/>
            <person name="San Clemente H."/>
            <person name="Shapiro H."/>
            <person name="van Tuinen D."/>
            <person name="Becard G."/>
            <person name="Bonfante P."/>
            <person name="Paszkowski U."/>
            <person name="Shachar-Hill Y.Y."/>
            <person name="Tuskan G.A."/>
            <person name="Young P.W."/>
            <person name="Sanders I.R."/>
            <person name="Henrissat B."/>
            <person name="Rensing S.A."/>
            <person name="Grigoriev I.V."/>
            <person name="Corradi N."/>
            <person name="Roux C."/>
            <person name="Martin F."/>
        </authorList>
    </citation>
    <scope>NUCLEOTIDE SEQUENCE [LARGE SCALE GENOMIC DNA]</scope>
    <source>
        <strain evidence="1 2">DAOM 197198</strain>
    </source>
</reference>